<dbReference type="Gene3D" id="3.80.10.10">
    <property type="entry name" value="Ribonuclease Inhibitor"/>
    <property type="match status" value="1"/>
</dbReference>
<evidence type="ECO:0000259" key="1">
    <source>
        <dbReference type="Pfam" id="PF25019"/>
    </source>
</evidence>
<protein>
    <recommendedName>
        <fullName evidence="1">R13L1/DRL21-like LRR repeat region domain-containing protein</fullName>
    </recommendedName>
</protein>
<evidence type="ECO:0000313" key="2">
    <source>
        <dbReference type="EMBL" id="CAK7336564.1"/>
    </source>
</evidence>
<reference evidence="2 3" key="1">
    <citation type="submission" date="2024-01" db="EMBL/GenBank/DDBJ databases">
        <authorList>
            <person name="Waweru B."/>
        </authorList>
    </citation>
    <scope>NUCLEOTIDE SEQUENCE [LARGE SCALE GENOMIC DNA]</scope>
</reference>
<dbReference type="Proteomes" id="UP001314170">
    <property type="component" value="Unassembled WGS sequence"/>
</dbReference>
<dbReference type="SUPFAM" id="SSF52058">
    <property type="entry name" value="L domain-like"/>
    <property type="match status" value="1"/>
</dbReference>
<dbReference type="Pfam" id="PF25019">
    <property type="entry name" value="LRR_R13L1-DRL21"/>
    <property type="match status" value="1"/>
</dbReference>
<dbReference type="InterPro" id="IPR056789">
    <property type="entry name" value="LRR_R13L1-DRL21"/>
</dbReference>
<dbReference type="PANTHER" id="PTHR47186">
    <property type="entry name" value="LEUCINE-RICH REPEAT-CONTAINING PROTEIN 57"/>
    <property type="match status" value="1"/>
</dbReference>
<dbReference type="AlphaFoldDB" id="A0AAV1RMU9"/>
<organism evidence="2 3">
    <name type="scientific">Dovyalis caffra</name>
    <dbReference type="NCBI Taxonomy" id="77055"/>
    <lineage>
        <taxon>Eukaryota</taxon>
        <taxon>Viridiplantae</taxon>
        <taxon>Streptophyta</taxon>
        <taxon>Embryophyta</taxon>
        <taxon>Tracheophyta</taxon>
        <taxon>Spermatophyta</taxon>
        <taxon>Magnoliopsida</taxon>
        <taxon>eudicotyledons</taxon>
        <taxon>Gunneridae</taxon>
        <taxon>Pentapetalae</taxon>
        <taxon>rosids</taxon>
        <taxon>fabids</taxon>
        <taxon>Malpighiales</taxon>
        <taxon>Salicaceae</taxon>
        <taxon>Flacourtieae</taxon>
        <taxon>Dovyalis</taxon>
    </lineage>
</organism>
<evidence type="ECO:0000313" key="3">
    <source>
        <dbReference type="Proteomes" id="UP001314170"/>
    </source>
</evidence>
<name>A0AAV1RMU9_9ROSI</name>
<keyword evidence="3" id="KW-1185">Reference proteome</keyword>
<comment type="caution">
    <text evidence="2">The sequence shown here is derived from an EMBL/GenBank/DDBJ whole genome shotgun (WGS) entry which is preliminary data.</text>
</comment>
<dbReference type="PANTHER" id="PTHR47186:SF18">
    <property type="entry name" value="RX N-TERMINAL DOMAIN-CONTAINING PROTEIN"/>
    <property type="match status" value="1"/>
</dbReference>
<dbReference type="InterPro" id="IPR032675">
    <property type="entry name" value="LRR_dom_sf"/>
</dbReference>
<gene>
    <name evidence="2" type="ORF">DCAF_LOCUS11573</name>
</gene>
<dbReference type="EMBL" id="CAWUPB010000994">
    <property type="protein sequence ID" value="CAK7336564.1"/>
    <property type="molecule type" value="Genomic_DNA"/>
</dbReference>
<feature type="domain" description="R13L1/DRL21-like LRR repeat region" evidence="1">
    <location>
        <begin position="27"/>
        <end position="161"/>
    </location>
</feature>
<proteinExistence type="predicted"/>
<accession>A0AAV1RMU9</accession>
<sequence length="290" mass="32785">MPSGMGKLTKLQKLTDFFLGKQSGSSINELGKLQYLQESICIWNLQNVVNPQDAAEADLKVKKQLEGLQLRWDGDTDESQLERNVLEKLEPHANLKSLEIYGYGGTRFPEWMGVMNAGRSTSLEEIDVPSLEYLSLADLPEVESFPESGLPAKLQSLSIWSCNKLIAGRMQWNLHSHPSLSRLEISMNEGVESFPEDNMLPSTLTYLEISHFKNLKALNDGIQQLTSLTDFRIFDCPELQFLPQKGLPSSLSSLEIRRCPLLGFTSLVEDWHKISHISDIRINGHHIRLH</sequence>